<evidence type="ECO:0000313" key="2">
    <source>
        <dbReference type="EMBL" id="MFF0545465.1"/>
    </source>
</evidence>
<keyword evidence="1" id="KW-0472">Membrane</keyword>
<dbReference type="EMBL" id="JBIAMX010000014">
    <property type="protein sequence ID" value="MFF0545465.1"/>
    <property type="molecule type" value="Genomic_DNA"/>
</dbReference>
<protein>
    <submittedName>
        <fullName evidence="2">Uncharacterized protein</fullName>
    </submittedName>
</protein>
<gene>
    <name evidence="2" type="ORF">ACFYTF_21775</name>
</gene>
<organism evidence="2 3">
    <name type="scientific">Nocardia thailandica</name>
    <dbReference type="NCBI Taxonomy" id="257275"/>
    <lineage>
        <taxon>Bacteria</taxon>
        <taxon>Bacillati</taxon>
        <taxon>Actinomycetota</taxon>
        <taxon>Actinomycetes</taxon>
        <taxon>Mycobacteriales</taxon>
        <taxon>Nocardiaceae</taxon>
        <taxon>Nocardia</taxon>
    </lineage>
</organism>
<sequence>MSAFGSVVEFPWGNPLAFVLLGYGGYRAGRALRAQWSFAPLAGRAAAALCWGGAIVSGLALLGVSTPVTVPVLLAVVAMDAGVLLLAVVSGQLRPVAARAEPLLTADTVLSHPA</sequence>
<keyword evidence="3" id="KW-1185">Reference proteome</keyword>
<keyword evidence="1" id="KW-0812">Transmembrane</keyword>
<keyword evidence="1" id="KW-1133">Transmembrane helix</keyword>
<feature type="transmembrane region" description="Helical" evidence="1">
    <location>
        <begin position="41"/>
        <end position="62"/>
    </location>
</feature>
<evidence type="ECO:0000313" key="3">
    <source>
        <dbReference type="Proteomes" id="UP001601444"/>
    </source>
</evidence>
<comment type="caution">
    <text evidence="2">The sequence shown here is derived from an EMBL/GenBank/DDBJ whole genome shotgun (WGS) entry which is preliminary data.</text>
</comment>
<accession>A0ABW6PSS0</accession>
<feature type="transmembrane region" description="Helical" evidence="1">
    <location>
        <begin position="12"/>
        <end position="29"/>
    </location>
</feature>
<name>A0ABW6PSS0_9NOCA</name>
<dbReference type="RefSeq" id="WP_387701909.1">
    <property type="nucleotide sequence ID" value="NZ_JBIAMX010000014.1"/>
</dbReference>
<feature type="transmembrane region" description="Helical" evidence="1">
    <location>
        <begin position="68"/>
        <end position="89"/>
    </location>
</feature>
<dbReference type="Proteomes" id="UP001601444">
    <property type="component" value="Unassembled WGS sequence"/>
</dbReference>
<reference evidence="2 3" key="1">
    <citation type="submission" date="2024-10" db="EMBL/GenBank/DDBJ databases">
        <title>The Natural Products Discovery Center: Release of the First 8490 Sequenced Strains for Exploring Actinobacteria Biosynthetic Diversity.</title>
        <authorList>
            <person name="Kalkreuter E."/>
            <person name="Kautsar S.A."/>
            <person name="Yang D."/>
            <person name="Bader C.D."/>
            <person name="Teijaro C.N."/>
            <person name="Fluegel L."/>
            <person name="Davis C.M."/>
            <person name="Simpson J.R."/>
            <person name="Lauterbach L."/>
            <person name="Steele A.D."/>
            <person name="Gui C."/>
            <person name="Meng S."/>
            <person name="Li G."/>
            <person name="Viehrig K."/>
            <person name="Ye F."/>
            <person name="Su P."/>
            <person name="Kiefer A.F."/>
            <person name="Nichols A."/>
            <person name="Cepeda A.J."/>
            <person name="Yan W."/>
            <person name="Fan B."/>
            <person name="Jiang Y."/>
            <person name="Adhikari A."/>
            <person name="Zheng C.-J."/>
            <person name="Schuster L."/>
            <person name="Cowan T.M."/>
            <person name="Smanski M.J."/>
            <person name="Chevrette M.G."/>
            <person name="De Carvalho L.P.S."/>
            <person name="Shen B."/>
        </authorList>
    </citation>
    <scope>NUCLEOTIDE SEQUENCE [LARGE SCALE GENOMIC DNA]</scope>
    <source>
        <strain evidence="2 3">NPDC004045</strain>
    </source>
</reference>
<proteinExistence type="predicted"/>
<evidence type="ECO:0000256" key="1">
    <source>
        <dbReference type="SAM" id="Phobius"/>
    </source>
</evidence>